<comment type="similarity">
    <text evidence="2">Belongs to the HPPK family.</text>
</comment>
<keyword evidence="15" id="KW-1185">Reference proteome</keyword>
<evidence type="ECO:0000256" key="1">
    <source>
        <dbReference type="ARBA" id="ARBA00005051"/>
    </source>
</evidence>
<name>A0A844GCI5_9NEIS</name>
<dbReference type="EC" id="2.7.6.3" evidence="3"/>
<dbReference type="Gene3D" id="3.30.70.560">
    <property type="entry name" value="7,8-Dihydro-6-hydroxymethylpterin-pyrophosphokinase HPPK"/>
    <property type="match status" value="1"/>
</dbReference>
<evidence type="ECO:0000256" key="12">
    <source>
        <dbReference type="ARBA" id="ARBA00033413"/>
    </source>
</evidence>
<dbReference type="GO" id="GO:0003848">
    <property type="term" value="F:2-amino-4-hydroxy-6-hydroxymethyldihydropteridine diphosphokinase activity"/>
    <property type="evidence" value="ECO:0007669"/>
    <property type="project" value="UniProtKB-EC"/>
</dbReference>
<comment type="function">
    <text evidence="10">Catalyzes the transfer of pyrophosphate from adenosine triphosphate (ATP) to 6-hydroxymethyl-7,8-dihydropterin, an enzymatic step in folate biosynthesis pathway.</text>
</comment>
<dbReference type="PROSITE" id="PS00794">
    <property type="entry name" value="HPPK"/>
    <property type="match status" value="1"/>
</dbReference>
<reference evidence="14 15" key="1">
    <citation type="submission" date="2019-11" db="EMBL/GenBank/DDBJ databases">
        <title>Draft genome sequence of Paludibacterium sp. dN18-1.</title>
        <authorList>
            <person name="Im W.-T."/>
        </authorList>
    </citation>
    <scope>NUCLEOTIDE SEQUENCE [LARGE SCALE GENOMIC DNA]</scope>
    <source>
        <strain evidence="15">dN 18-1</strain>
    </source>
</reference>
<proteinExistence type="inferred from homology"/>
<dbReference type="PANTHER" id="PTHR43071">
    <property type="entry name" value="2-AMINO-4-HYDROXY-6-HYDROXYMETHYLDIHYDROPTERIDINE PYROPHOSPHOKINASE"/>
    <property type="match status" value="1"/>
</dbReference>
<dbReference type="GO" id="GO:0046656">
    <property type="term" value="P:folic acid biosynthetic process"/>
    <property type="evidence" value="ECO:0007669"/>
    <property type="project" value="UniProtKB-KW"/>
</dbReference>
<organism evidence="14 15">
    <name type="scientific">Paludibacterium denitrificans</name>
    <dbReference type="NCBI Taxonomy" id="2675226"/>
    <lineage>
        <taxon>Bacteria</taxon>
        <taxon>Pseudomonadati</taxon>
        <taxon>Pseudomonadota</taxon>
        <taxon>Betaproteobacteria</taxon>
        <taxon>Neisseriales</taxon>
        <taxon>Chromobacteriaceae</taxon>
        <taxon>Paludibacterium</taxon>
    </lineage>
</organism>
<evidence type="ECO:0000256" key="11">
    <source>
        <dbReference type="ARBA" id="ARBA00029766"/>
    </source>
</evidence>
<comment type="pathway">
    <text evidence="1">Cofactor biosynthesis; tetrahydrofolate biosynthesis; 2-amino-4-hydroxy-6-hydroxymethyl-7,8-dihydropteridine diphosphate from 7,8-dihydroneopterin triphosphate: step 4/4.</text>
</comment>
<keyword evidence="7 14" id="KW-0418">Kinase</keyword>
<gene>
    <name evidence="14" type="primary">folK</name>
    <name evidence="14" type="ORF">GKE73_01815</name>
</gene>
<evidence type="ECO:0000256" key="10">
    <source>
        <dbReference type="ARBA" id="ARBA00029409"/>
    </source>
</evidence>
<dbReference type="UniPathway" id="UPA00077">
    <property type="reaction ID" value="UER00155"/>
</dbReference>
<dbReference type="PANTHER" id="PTHR43071:SF1">
    <property type="entry name" value="2-AMINO-4-HYDROXY-6-HYDROXYMETHYLDIHYDROPTERIDINE PYROPHOSPHOKINASE"/>
    <property type="match status" value="1"/>
</dbReference>
<keyword evidence="5 14" id="KW-0808">Transferase</keyword>
<evidence type="ECO:0000256" key="2">
    <source>
        <dbReference type="ARBA" id="ARBA00005810"/>
    </source>
</evidence>
<evidence type="ECO:0000259" key="13">
    <source>
        <dbReference type="PROSITE" id="PS00794"/>
    </source>
</evidence>
<keyword evidence="8" id="KW-0067">ATP-binding</keyword>
<evidence type="ECO:0000256" key="6">
    <source>
        <dbReference type="ARBA" id="ARBA00022741"/>
    </source>
</evidence>
<evidence type="ECO:0000313" key="15">
    <source>
        <dbReference type="Proteomes" id="UP000446658"/>
    </source>
</evidence>
<evidence type="ECO:0000313" key="14">
    <source>
        <dbReference type="EMBL" id="MTD32484.1"/>
    </source>
</evidence>
<dbReference type="EMBL" id="WLYX01000001">
    <property type="protein sequence ID" value="MTD32484.1"/>
    <property type="molecule type" value="Genomic_DNA"/>
</dbReference>
<evidence type="ECO:0000256" key="7">
    <source>
        <dbReference type="ARBA" id="ARBA00022777"/>
    </source>
</evidence>
<feature type="domain" description="7,8-dihydro-6-hydroxymethylpterin-pyrophosphokinase" evidence="13">
    <location>
        <begin position="88"/>
        <end position="99"/>
    </location>
</feature>
<evidence type="ECO:0000256" key="5">
    <source>
        <dbReference type="ARBA" id="ARBA00022679"/>
    </source>
</evidence>
<sequence>MTRAYVALGSNLERPSEQIRAAFAAPAALDGTRVVRQSSLYKTTPVGYLDQPDFINAVAELDTSLTPLALLQALMQIETGFGRVRTFRNAPRVLDLDVLHVDGCQMQTETLTLPHPRLHERAFVLVPLAEIAPELLVAGDIPVREAVKRLDVSGVMRLPDGDDRHAM</sequence>
<dbReference type="SUPFAM" id="SSF55083">
    <property type="entry name" value="6-hydroxymethyl-7,8-dihydropterin pyrophosphokinase, HPPK"/>
    <property type="match status" value="1"/>
</dbReference>
<keyword evidence="6" id="KW-0547">Nucleotide-binding</keyword>
<evidence type="ECO:0000256" key="4">
    <source>
        <dbReference type="ARBA" id="ARBA00016218"/>
    </source>
</evidence>
<dbReference type="RefSeq" id="WP_230368916.1">
    <property type="nucleotide sequence ID" value="NZ_WLYX01000001.1"/>
</dbReference>
<evidence type="ECO:0000256" key="8">
    <source>
        <dbReference type="ARBA" id="ARBA00022840"/>
    </source>
</evidence>
<dbReference type="GO" id="GO:0005524">
    <property type="term" value="F:ATP binding"/>
    <property type="evidence" value="ECO:0007669"/>
    <property type="project" value="UniProtKB-KW"/>
</dbReference>
<dbReference type="GO" id="GO:0016301">
    <property type="term" value="F:kinase activity"/>
    <property type="evidence" value="ECO:0007669"/>
    <property type="project" value="UniProtKB-KW"/>
</dbReference>
<keyword evidence="9" id="KW-0289">Folate biosynthesis</keyword>
<dbReference type="NCBIfam" id="TIGR01498">
    <property type="entry name" value="folK"/>
    <property type="match status" value="1"/>
</dbReference>
<dbReference type="Proteomes" id="UP000446658">
    <property type="component" value="Unassembled WGS sequence"/>
</dbReference>
<dbReference type="GO" id="GO:0046654">
    <property type="term" value="P:tetrahydrofolate biosynthetic process"/>
    <property type="evidence" value="ECO:0007669"/>
    <property type="project" value="UniProtKB-UniPathway"/>
</dbReference>
<accession>A0A844GCI5</accession>
<dbReference type="InterPro" id="IPR000550">
    <property type="entry name" value="Hppk"/>
</dbReference>
<protein>
    <recommendedName>
        <fullName evidence="4">2-amino-4-hydroxy-6-hydroxymethyldihydropteridine pyrophosphokinase</fullName>
        <ecNumber evidence="3">2.7.6.3</ecNumber>
    </recommendedName>
    <alternativeName>
        <fullName evidence="11">6-hydroxymethyl-7,8-dihydropterin pyrophosphokinase</fullName>
    </alternativeName>
    <alternativeName>
        <fullName evidence="12">7,8-dihydro-6-hydroxymethylpterin-pyrophosphokinase</fullName>
    </alternativeName>
</protein>
<evidence type="ECO:0000256" key="3">
    <source>
        <dbReference type="ARBA" id="ARBA00013253"/>
    </source>
</evidence>
<dbReference type="CDD" id="cd00483">
    <property type="entry name" value="HPPK"/>
    <property type="match status" value="1"/>
</dbReference>
<dbReference type="InterPro" id="IPR035907">
    <property type="entry name" value="Hppk_sf"/>
</dbReference>
<evidence type="ECO:0000256" key="9">
    <source>
        <dbReference type="ARBA" id="ARBA00022909"/>
    </source>
</evidence>
<dbReference type="Pfam" id="PF01288">
    <property type="entry name" value="HPPK"/>
    <property type="match status" value="1"/>
</dbReference>
<dbReference type="AlphaFoldDB" id="A0A844GCI5"/>
<comment type="caution">
    <text evidence="14">The sequence shown here is derived from an EMBL/GenBank/DDBJ whole genome shotgun (WGS) entry which is preliminary data.</text>
</comment>